<dbReference type="Gene3D" id="2.70.70.10">
    <property type="entry name" value="Glucose Permease (Domain IIA)"/>
    <property type="match status" value="1"/>
</dbReference>
<dbReference type="Pfam" id="PF01551">
    <property type="entry name" value="Peptidase_M23"/>
    <property type="match status" value="1"/>
</dbReference>
<evidence type="ECO:0000313" key="8">
    <source>
        <dbReference type="EMBL" id="SDF98424.1"/>
    </source>
</evidence>
<proteinExistence type="predicted"/>
<dbReference type="EMBL" id="FNBI01000008">
    <property type="protein sequence ID" value="SDF98424.1"/>
    <property type="molecule type" value="Genomic_DNA"/>
</dbReference>
<sequence>MTRLGWGILALILLVAGAFASMLSFGPSPAPVPTPRVSAPAVEVAAKGLRVPVRGASIAALRDNWGEARAGGSREHHAIDIMAARGTPVLATAPGTIEKLFDSHDGGHTIYQRSADGGTVYYYAHLAGYRPGLHEGQVVRGGEAIGFVGATGNADPGAPHLHFEIKRMAPGERWWQGANVNPYPLLAEPDANR</sequence>
<evidence type="ECO:0000256" key="1">
    <source>
        <dbReference type="ARBA" id="ARBA00001947"/>
    </source>
</evidence>
<dbReference type="PANTHER" id="PTHR21666:SF288">
    <property type="entry name" value="CELL DIVISION PROTEIN YTFB"/>
    <property type="match status" value="1"/>
</dbReference>
<dbReference type="Proteomes" id="UP000323502">
    <property type="component" value="Unassembled WGS sequence"/>
</dbReference>
<evidence type="ECO:0000256" key="4">
    <source>
        <dbReference type="ARBA" id="ARBA00022801"/>
    </source>
</evidence>
<evidence type="ECO:0000259" key="7">
    <source>
        <dbReference type="Pfam" id="PF01551"/>
    </source>
</evidence>
<evidence type="ECO:0000313" key="9">
    <source>
        <dbReference type="Proteomes" id="UP000323502"/>
    </source>
</evidence>
<dbReference type="GO" id="GO:0046872">
    <property type="term" value="F:metal ion binding"/>
    <property type="evidence" value="ECO:0007669"/>
    <property type="project" value="UniProtKB-KW"/>
</dbReference>
<dbReference type="InterPro" id="IPR011055">
    <property type="entry name" value="Dup_hybrid_motif"/>
</dbReference>
<dbReference type="AlphaFoldDB" id="A0A1G7QIS6"/>
<keyword evidence="5" id="KW-0862">Zinc</keyword>
<dbReference type="RefSeq" id="WP_235904146.1">
    <property type="nucleotide sequence ID" value="NZ_FNBI01000008.1"/>
</dbReference>
<keyword evidence="6" id="KW-0482">Metalloprotease</keyword>
<gene>
    <name evidence="8" type="ORF">SAMN05216557_108129</name>
</gene>
<evidence type="ECO:0000256" key="5">
    <source>
        <dbReference type="ARBA" id="ARBA00022833"/>
    </source>
</evidence>
<comment type="cofactor">
    <cofactor evidence="1">
        <name>Zn(2+)</name>
        <dbReference type="ChEBI" id="CHEBI:29105"/>
    </cofactor>
</comment>
<dbReference type="GO" id="GO:0004222">
    <property type="term" value="F:metalloendopeptidase activity"/>
    <property type="evidence" value="ECO:0007669"/>
    <property type="project" value="TreeGrafter"/>
</dbReference>
<keyword evidence="4" id="KW-0378">Hydrolase</keyword>
<evidence type="ECO:0000256" key="2">
    <source>
        <dbReference type="ARBA" id="ARBA00022670"/>
    </source>
</evidence>
<keyword evidence="3" id="KW-0479">Metal-binding</keyword>
<accession>A0A1G7QIS6</accession>
<keyword evidence="2" id="KW-0645">Protease</keyword>
<dbReference type="GO" id="GO:0006508">
    <property type="term" value="P:proteolysis"/>
    <property type="evidence" value="ECO:0007669"/>
    <property type="project" value="UniProtKB-KW"/>
</dbReference>
<organism evidence="8 9">
    <name type="scientific">Sphingomonas carotinifaciens</name>
    <dbReference type="NCBI Taxonomy" id="1166323"/>
    <lineage>
        <taxon>Bacteria</taxon>
        <taxon>Pseudomonadati</taxon>
        <taxon>Pseudomonadota</taxon>
        <taxon>Alphaproteobacteria</taxon>
        <taxon>Sphingomonadales</taxon>
        <taxon>Sphingomonadaceae</taxon>
        <taxon>Sphingomonas</taxon>
    </lineage>
</organism>
<dbReference type="InterPro" id="IPR016047">
    <property type="entry name" value="M23ase_b-sheet_dom"/>
</dbReference>
<reference evidence="8 9" key="1">
    <citation type="submission" date="2016-10" db="EMBL/GenBank/DDBJ databases">
        <authorList>
            <person name="Varghese N."/>
            <person name="Submissions S."/>
        </authorList>
    </citation>
    <scope>NUCLEOTIDE SEQUENCE [LARGE SCALE GENOMIC DNA]</scope>
    <source>
        <strain evidence="8 9">S7-754</strain>
    </source>
</reference>
<dbReference type="CDD" id="cd12797">
    <property type="entry name" value="M23_peptidase"/>
    <property type="match status" value="1"/>
</dbReference>
<dbReference type="SUPFAM" id="SSF51261">
    <property type="entry name" value="Duplicated hybrid motif"/>
    <property type="match status" value="1"/>
</dbReference>
<dbReference type="InterPro" id="IPR050570">
    <property type="entry name" value="Cell_wall_metabolism_enzyme"/>
</dbReference>
<protein>
    <submittedName>
        <fullName evidence="8">Peptidase family M23</fullName>
    </submittedName>
</protein>
<evidence type="ECO:0000256" key="6">
    <source>
        <dbReference type="ARBA" id="ARBA00023049"/>
    </source>
</evidence>
<evidence type="ECO:0000256" key="3">
    <source>
        <dbReference type="ARBA" id="ARBA00022723"/>
    </source>
</evidence>
<dbReference type="PANTHER" id="PTHR21666">
    <property type="entry name" value="PEPTIDASE-RELATED"/>
    <property type="match status" value="1"/>
</dbReference>
<name>A0A1G7QIS6_9SPHN</name>
<feature type="domain" description="M23ase beta-sheet core" evidence="7">
    <location>
        <begin position="75"/>
        <end position="176"/>
    </location>
</feature>
<keyword evidence="9" id="KW-1185">Reference proteome</keyword>